<comment type="caution">
    <text evidence="2">The sequence shown here is derived from an EMBL/GenBank/DDBJ whole genome shotgun (WGS) entry which is preliminary data.</text>
</comment>
<protein>
    <submittedName>
        <fullName evidence="2">Uncharacterized protein</fullName>
    </submittedName>
</protein>
<proteinExistence type="predicted"/>
<evidence type="ECO:0000313" key="2">
    <source>
        <dbReference type="EMBL" id="OMO55264.1"/>
    </source>
</evidence>
<name>A0A1R3GB05_COCAP</name>
<accession>A0A1R3GB05</accession>
<keyword evidence="3" id="KW-1185">Reference proteome</keyword>
<evidence type="ECO:0000313" key="3">
    <source>
        <dbReference type="Proteomes" id="UP000188268"/>
    </source>
</evidence>
<evidence type="ECO:0000256" key="1">
    <source>
        <dbReference type="SAM" id="MobiDB-lite"/>
    </source>
</evidence>
<feature type="compositionally biased region" description="Polar residues" evidence="1">
    <location>
        <begin position="9"/>
        <end position="22"/>
    </location>
</feature>
<dbReference type="EMBL" id="AWWV01014728">
    <property type="protein sequence ID" value="OMO55264.1"/>
    <property type="molecule type" value="Genomic_DNA"/>
</dbReference>
<reference evidence="2 3" key="1">
    <citation type="submission" date="2013-09" db="EMBL/GenBank/DDBJ databases">
        <title>Corchorus capsularis genome sequencing.</title>
        <authorList>
            <person name="Alam M."/>
            <person name="Haque M.S."/>
            <person name="Islam M.S."/>
            <person name="Emdad E.M."/>
            <person name="Islam M.M."/>
            <person name="Ahmed B."/>
            <person name="Halim A."/>
            <person name="Hossen Q.M.M."/>
            <person name="Hossain M.Z."/>
            <person name="Ahmed R."/>
            <person name="Khan M.M."/>
            <person name="Islam R."/>
            <person name="Rashid M.M."/>
            <person name="Khan S.A."/>
            <person name="Rahman M.S."/>
            <person name="Alam M."/>
        </authorList>
    </citation>
    <scope>NUCLEOTIDE SEQUENCE [LARGE SCALE GENOMIC DNA]</scope>
    <source>
        <strain evidence="3">cv. CVL-1</strain>
        <tissue evidence="2">Whole seedling</tissue>
    </source>
</reference>
<dbReference type="Gramene" id="OMO55264">
    <property type="protein sequence ID" value="OMO55264"/>
    <property type="gene ID" value="CCACVL1_27323"/>
</dbReference>
<organism evidence="2 3">
    <name type="scientific">Corchorus capsularis</name>
    <name type="common">Jute</name>
    <dbReference type="NCBI Taxonomy" id="210143"/>
    <lineage>
        <taxon>Eukaryota</taxon>
        <taxon>Viridiplantae</taxon>
        <taxon>Streptophyta</taxon>
        <taxon>Embryophyta</taxon>
        <taxon>Tracheophyta</taxon>
        <taxon>Spermatophyta</taxon>
        <taxon>Magnoliopsida</taxon>
        <taxon>eudicotyledons</taxon>
        <taxon>Gunneridae</taxon>
        <taxon>Pentapetalae</taxon>
        <taxon>rosids</taxon>
        <taxon>malvids</taxon>
        <taxon>Malvales</taxon>
        <taxon>Malvaceae</taxon>
        <taxon>Grewioideae</taxon>
        <taxon>Apeibeae</taxon>
        <taxon>Corchorus</taxon>
    </lineage>
</organism>
<dbReference type="Proteomes" id="UP000188268">
    <property type="component" value="Unassembled WGS sequence"/>
</dbReference>
<gene>
    <name evidence="2" type="ORF">CCACVL1_27323</name>
</gene>
<feature type="region of interest" description="Disordered" evidence="1">
    <location>
        <begin position="1"/>
        <end position="37"/>
    </location>
</feature>
<dbReference type="AlphaFoldDB" id="A0A1R3GB05"/>
<sequence length="37" mass="3903">MGAIHIFNSAMTHNSTQQSHKSAPNLEATIATNPGPK</sequence>